<dbReference type="Gene3D" id="3.30.70.580">
    <property type="entry name" value="Pseudouridine synthase I, catalytic domain, N-terminal subdomain"/>
    <property type="match status" value="1"/>
</dbReference>
<evidence type="ECO:0000313" key="6">
    <source>
        <dbReference type="EMBL" id="PZW01423.1"/>
    </source>
</evidence>
<dbReference type="SMART" id="SM00363">
    <property type="entry name" value="S4"/>
    <property type="match status" value="1"/>
</dbReference>
<dbReference type="InterPro" id="IPR020094">
    <property type="entry name" value="TruA/RsuA/RluB/E/F_N"/>
</dbReference>
<organism evidence="6 7">
    <name type="scientific">Metamycoplasma auris</name>
    <dbReference type="NCBI Taxonomy" id="51363"/>
    <lineage>
        <taxon>Bacteria</taxon>
        <taxon>Bacillati</taxon>
        <taxon>Mycoplasmatota</taxon>
        <taxon>Mycoplasmoidales</taxon>
        <taxon>Metamycoplasmataceae</taxon>
        <taxon>Metamycoplasma</taxon>
    </lineage>
</organism>
<dbReference type="Proteomes" id="UP000249646">
    <property type="component" value="Unassembled WGS sequence"/>
</dbReference>
<accession>A0A2W7GUK4</accession>
<dbReference type="InterPro" id="IPR020103">
    <property type="entry name" value="PsdUridine_synth_cat_dom_sf"/>
</dbReference>
<keyword evidence="3" id="KW-0694">RNA-binding</keyword>
<dbReference type="InterPro" id="IPR006145">
    <property type="entry name" value="PsdUridine_synth_RsuA/RluA"/>
</dbReference>
<dbReference type="GO" id="GO:0000455">
    <property type="term" value="P:enzyme-directed rRNA pseudouridine synthesis"/>
    <property type="evidence" value="ECO:0007669"/>
    <property type="project" value="UniProtKB-ARBA"/>
</dbReference>
<dbReference type="EMBL" id="QKUB01000002">
    <property type="protein sequence ID" value="PZW01423.1"/>
    <property type="molecule type" value="Genomic_DNA"/>
</dbReference>
<dbReference type="CDD" id="cd00165">
    <property type="entry name" value="S4"/>
    <property type="match status" value="1"/>
</dbReference>
<evidence type="ECO:0000256" key="1">
    <source>
        <dbReference type="ARBA" id="ARBA00008348"/>
    </source>
</evidence>
<evidence type="ECO:0000256" key="2">
    <source>
        <dbReference type="ARBA" id="ARBA00023235"/>
    </source>
</evidence>
<dbReference type="PROSITE" id="PS01149">
    <property type="entry name" value="PSI_RSU"/>
    <property type="match status" value="1"/>
</dbReference>
<comment type="similarity">
    <text evidence="1 4">Belongs to the pseudouridine synthase RsuA family.</text>
</comment>
<keyword evidence="2 4" id="KW-0413">Isomerase</keyword>
<dbReference type="EC" id="5.4.99.-" evidence="4"/>
<name>A0A2W7GUK4_9BACT</name>
<dbReference type="InterPro" id="IPR000748">
    <property type="entry name" value="PsdUridine_synth_RsuA/RluB/E/F"/>
</dbReference>
<dbReference type="SUPFAM" id="SSF55120">
    <property type="entry name" value="Pseudouridine synthase"/>
    <property type="match status" value="1"/>
</dbReference>
<gene>
    <name evidence="6" type="ORF">BCF89_10245</name>
</gene>
<dbReference type="PROSITE" id="PS50889">
    <property type="entry name" value="S4"/>
    <property type="match status" value="1"/>
</dbReference>
<proteinExistence type="inferred from homology"/>
<dbReference type="InterPro" id="IPR036986">
    <property type="entry name" value="S4_RNA-bd_sf"/>
</dbReference>
<dbReference type="OrthoDB" id="9807213at2"/>
<dbReference type="InterPro" id="IPR002942">
    <property type="entry name" value="S4_RNA-bd"/>
</dbReference>
<dbReference type="RefSeq" id="WP_111518208.1">
    <property type="nucleotide sequence ID" value="NZ_QKUB01000002.1"/>
</dbReference>
<reference evidence="6 7" key="1">
    <citation type="submission" date="2018-06" db="EMBL/GenBank/DDBJ databases">
        <title>Genomic Encyclopedia of Archaeal and Bacterial Type Strains, Phase II (KMG-II): from individual species to whole genera.</title>
        <authorList>
            <person name="Goeker M."/>
        </authorList>
    </citation>
    <scope>NUCLEOTIDE SEQUENCE [LARGE SCALE GENOMIC DNA]</scope>
    <source>
        <strain evidence="6 7">ATCC 51348</strain>
    </source>
</reference>
<dbReference type="Gene3D" id="3.10.290.10">
    <property type="entry name" value="RNA-binding S4 domain"/>
    <property type="match status" value="1"/>
</dbReference>
<protein>
    <recommendedName>
        <fullName evidence="4">Pseudouridine synthase</fullName>
        <ecNumber evidence="4">5.4.99.-</ecNumber>
    </recommendedName>
</protein>
<keyword evidence="7" id="KW-1185">Reference proteome</keyword>
<evidence type="ECO:0000256" key="3">
    <source>
        <dbReference type="PROSITE-ProRule" id="PRU00182"/>
    </source>
</evidence>
<evidence type="ECO:0000256" key="4">
    <source>
        <dbReference type="RuleBase" id="RU003887"/>
    </source>
</evidence>
<dbReference type="Pfam" id="PF01479">
    <property type="entry name" value="S4"/>
    <property type="match status" value="1"/>
</dbReference>
<dbReference type="InterPro" id="IPR018496">
    <property type="entry name" value="PsdUridine_synth_RsuA/RluB_CS"/>
</dbReference>
<dbReference type="InterPro" id="IPR050343">
    <property type="entry name" value="RsuA_PseudoU_synthase"/>
</dbReference>
<sequence>MLDNPKLQKKISSLGYCSRREAEELIINKRVKVNGQIAIIGQRVNENDEIKIDNKVINKTPKKLYILLNKPRNTICTIKDPQKRQTIYEWMKIDSFCYSIGRLDFNTTGVIIVTNDGEFANNLAHPSFQMEREYIATLEKELSEKELKYLNSNFVRLNGKFSRQVVKKIKDKTYSITLNEGRNHHIKNLFLLVNNFVTQLHRKRYGFLDDSNLKIGEFRHLKEDEIKRFKEDIKKSSL</sequence>
<feature type="domain" description="RNA-binding S4" evidence="5">
    <location>
        <begin position="5"/>
        <end position="66"/>
    </location>
</feature>
<dbReference type="AlphaFoldDB" id="A0A2W7GUK4"/>
<evidence type="ECO:0000259" key="5">
    <source>
        <dbReference type="SMART" id="SM00363"/>
    </source>
</evidence>
<dbReference type="NCBIfam" id="TIGR00093">
    <property type="entry name" value="pseudouridine synthase"/>
    <property type="match status" value="1"/>
</dbReference>
<dbReference type="GO" id="GO:0003723">
    <property type="term" value="F:RNA binding"/>
    <property type="evidence" value="ECO:0007669"/>
    <property type="project" value="UniProtKB-KW"/>
</dbReference>
<dbReference type="PANTHER" id="PTHR47683:SF2">
    <property type="entry name" value="RNA-BINDING S4 DOMAIN-CONTAINING PROTEIN"/>
    <property type="match status" value="1"/>
</dbReference>
<dbReference type="FunFam" id="3.10.290.10:FF:000003">
    <property type="entry name" value="Pseudouridine synthase"/>
    <property type="match status" value="1"/>
</dbReference>
<dbReference type="InterPro" id="IPR042092">
    <property type="entry name" value="PsdUridine_s_RsuA/RluB/E/F_cat"/>
</dbReference>
<dbReference type="GO" id="GO:0120159">
    <property type="term" value="F:rRNA pseudouridine synthase activity"/>
    <property type="evidence" value="ECO:0007669"/>
    <property type="project" value="UniProtKB-ARBA"/>
</dbReference>
<dbReference type="PANTHER" id="PTHR47683">
    <property type="entry name" value="PSEUDOURIDINE SYNTHASE FAMILY PROTEIN-RELATED"/>
    <property type="match status" value="1"/>
</dbReference>
<comment type="caution">
    <text evidence="6">The sequence shown here is derived from an EMBL/GenBank/DDBJ whole genome shotgun (WGS) entry which is preliminary data.</text>
</comment>
<dbReference type="Gene3D" id="3.30.70.1560">
    <property type="entry name" value="Alpha-L RNA-binding motif"/>
    <property type="match status" value="1"/>
</dbReference>
<evidence type="ECO:0000313" key="7">
    <source>
        <dbReference type="Proteomes" id="UP000249646"/>
    </source>
</evidence>
<dbReference type="SUPFAM" id="SSF55174">
    <property type="entry name" value="Alpha-L RNA-binding motif"/>
    <property type="match status" value="1"/>
</dbReference>
<dbReference type="Pfam" id="PF00849">
    <property type="entry name" value="PseudoU_synth_2"/>
    <property type="match status" value="1"/>
</dbReference>